<comment type="caution">
    <text evidence="1">The sequence shown here is derived from an EMBL/GenBank/DDBJ whole genome shotgun (WGS) entry which is preliminary data.</text>
</comment>
<proteinExistence type="predicted"/>
<name>A0A7J7P386_9MAGN</name>
<organism evidence="1 2">
    <name type="scientific">Kingdonia uniflora</name>
    <dbReference type="NCBI Taxonomy" id="39325"/>
    <lineage>
        <taxon>Eukaryota</taxon>
        <taxon>Viridiplantae</taxon>
        <taxon>Streptophyta</taxon>
        <taxon>Embryophyta</taxon>
        <taxon>Tracheophyta</taxon>
        <taxon>Spermatophyta</taxon>
        <taxon>Magnoliopsida</taxon>
        <taxon>Ranunculales</taxon>
        <taxon>Circaeasteraceae</taxon>
        <taxon>Kingdonia</taxon>
    </lineage>
</organism>
<reference evidence="1 2" key="1">
    <citation type="journal article" date="2020" name="IScience">
        <title>Genome Sequencing of the Endangered Kingdonia uniflora (Circaeasteraceae, Ranunculales) Reveals Potential Mechanisms of Evolutionary Specialization.</title>
        <authorList>
            <person name="Sun Y."/>
            <person name="Deng T."/>
            <person name="Zhang A."/>
            <person name="Moore M.J."/>
            <person name="Landis J.B."/>
            <person name="Lin N."/>
            <person name="Zhang H."/>
            <person name="Zhang X."/>
            <person name="Huang J."/>
            <person name="Zhang X."/>
            <person name="Sun H."/>
            <person name="Wang H."/>
        </authorList>
    </citation>
    <scope>NUCLEOTIDE SEQUENCE [LARGE SCALE GENOMIC DNA]</scope>
    <source>
        <strain evidence="1">TB1705</strain>
        <tissue evidence="1">Leaf</tissue>
    </source>
</reference>
<accession>A0A7J7P386</accession>
<gene>
    <name evidence="1" type="ORF">GIB67_039867</name>
</gene>
<evidence type="ECO:0000313" key="2">
    <source>
        <dbReference type="Proteomes" id="UP000541444"/>
    </source>
</evidence>
<dbReference type="Proteomes" id="UP000541444">
    <property type="component" value="Unassembled WGS sequence"/>
</dbReference>
<protein>
    <submittedName>
        <fullName evidence="1">Uncharacterized protein</fullName>
    </submittedName>
</protein>
<evidence type="ECO:0000313" key="1">
    <source>
        <dbReference type="EMBL" id="KAF6173916.1"/>
    </source>
</evidence>
<dbReference type="AlphaFoldDB" id="A0A7J7P386"/>
<keyword evidence="2" id="KW-1185">Reference proteome</keyword>
<sequence>MVSTRDRLKQMKEKLVSPLKIHRKPNLKKKDDLEMGDSDDQLTILEITVSDLTSTVGELLEQLRLTNLAKAFTSVTRLLEEEKGYGGRWRRQFCGDQ</sequence>
<dbReference type="EMBL" id="JACGCM010000309">
    <property type="protein sequence ID" value="KAF6173916.1"/>
    <property type="molecule type" value="Genomic_DNA"/>
</dbReference>